<dbReference type="InterPro" id="IPR016039">
    <property type="entry name" value="Thiolase-like"/>
</dbReference>
<accession>A0AAE0N3W9</accession>
<dbReference type="CDD" id="cd00833">
    <property type="entry name" value="PKS"/>
    <property type="match status" value="1"/>
</dbReference>
<feature type="domain" description="PKS/mFAS DH" evidence="14">
    <location>
        <begin position="960"/>
        <end position="1259"/>
    </location>
</feature>
<dbReference type="InterPro" id="IPR009081">
    <property type="entry name" value="PP-bd_ACP"/>
</dbReference>
<reference evidence="15" key="1">
    <citation type="journal article" date="2023" name="Mol. Phylogenet. Evol.">
        <title>Genome-scale phylogeny and comparative genomics of the fungal order Sordariales.</title>
        <authorList>
            <person name="Hensen N."/>
            <person name="Bonometti L."/>
            <person name="Westerberg I."/>
            <person name="Brannstrom I.O."/>
            <person name="Guillou S."/>
            <person name="Cros-Aarteil S."/>
            <person name="Calhoun S."/>
            <person name="Haridas S."/>
            <person name="Kuo A."/>
            <person name="Mondo S."/>
            <person name="Pangilinan J."/>
            <person name="Riley R."/>
            <person name="LaButti K."/>
            <person name="Andreopoulos B."/>
            <person name="Lipzen A."/>
            <person name="Chen C."/>
            <person name="Yan M."/>
            <person name="Daum C."/>
            <person name="Ng V."/>
            <person name="Clum A."/>
            <person name="Steindorff A."/>
            <person name="Ohm R.A."/>
            <person name="Martin F."/>
            <person name="Silar P."/>
            <person name="Natvig D.O."/>
            <person name="Lalanne C."/>
            <person name="Gautier V."/>
            <person name="Ament-Velasquez S.L."/>
            <person name="Kruys A."/>
            <person name="Hutchinson M.I."/>
            <person name="Powell A.J."/>
            <person name="Barry K."/>
            <person name="Miller A.N."/>
            <person name="Grigoriev I.V."/>
            <person name="Debuchy R."/>
            <person name="Gladieux P."/>
            <person name="Hiltunen Thoren M."/>
            <person name="Johannesson H."/>
        </authorList>
    </citation>
    <scope>NUCLEOTIDE SEQUENCE</scope>
    <source>
        <strain evidence="15">CBS 232.78</strain>
    </source>
</reference>
<dbReference type="InterPro" id="IPR045851">
    <property type="entry name" value="AMP-bd_C_sf"/>
</dbReference>
<dbReference type="Pfam" id="PF08242">
    <property type="entry name" value="Methyltransf_12"/>
    <property type="match status" value="1"/>
</dbReference>
<comment type="caution">
    <text evidence="15">The sequence shown here is derived from an EMBL/GenBank/DDBJ whole genome shotgun (WGS) entry which is preliminary data.</text>
</comment>
<dbReference type="InterPro" id="IPR001242">
    <property type="entry name" value="Condensation_dom"/>
</dbReference>
<dbReference type="Pfam" id="PF02801">
    <property type="entry name" value="Ketoacyl-synt_C"/>
    <property type="match status" value="1"/>
</dbReference>
<dbReference type="PROSITE" id="PS00455">
    <property type="entry name" value="AMP_BINDING"/>
    <property type="match status" value="1"/>
</dbReference>
<evidence type="ECO:0000256" key="5">
    <source>
        <dbReference type="ARBA" id="ARBA00022679"/>
    </source>
</evidence>
<evidence type="ECO:0000256" key="7">
    <source>
        <dbReference type="ARBA" id="ARBA00023002"/>
    </source>
</evidence>
<dbReference type="InterPro" id="IPR016035">
    <property type="entry name" value="Acyl_Trfase/lysoPLipase"/>
</dbReference>
<dbReference type="Gene3D" id="3.10.129.110">
    <property type="entry name" value="Polyketide synthase dehydratase"/>
    <property type="match status" value="1"/>
</dbReference>
<dbReference type="InterPro" id="IPR014030">
    <property type="entry name" value="Ketoacyl_synth_N"/>
</dbReference>
<keyword evidence="7" id="KW-0560">Oxidoreductase</keyword>
<dbReference type="SUPFAM" id="SSF51735">
    <property type="entry name" value="NAD(P)-binding Rossmann-fold domains"/>
    <property type="match status" value="2"/>
</dbReference>
<dbReference type="Pfam" id="PF00668">
    <property type="entry name" value="Condensation"/>
    <property type="match status" value="1"/>
</dbReference>
<dbReference type="InterPro" id="IPR049552">
    <property type="entry name" value="PKS_DH_N"/>
</dbReference>
<evidence type="ECO:0000256" key="2">
    <source>
        <dbReference type="ARBA" id="ARBA00022553"/>
    </source>
</evidence>
<dbReference type="Gene3D" id="1.10.1200.10">
    <property type="entry name" value="ACP-like"/>
    <property type="match status" value="1"/>
</dbReference>
<dbReference type="InterPro" id="IPR020806">
    <property type="entry name" value="PKS_PP-bd"/>
</dbReference>
<feature type="active site" description="Proton acceptor; for dehydratase activity" evidence="10">
    <location>
        <position position="992"/>
    </location>
</feature>
<dbReference type="InterPro" id="IPR036291">
    <property type="entry name" value="NAD(P)-bd_dom_sf"/>
</dbReference>
<dbReference type="CDD" id="cd05930">
    <property type="entry name" value="A_NRPS"/>
    <property type="match status" value="1"/>
</dbReference>
<dbReference type="SUPFAM" id="SSF53901">
    <property type="entry name" value="Thiolase-like"/>
    <property type="match status" value="1"/>
</dbReference>
<dbReference type="InterPro" id="IPR013968">
    <property type="entry name" value="PKS_KR"/>
</dbReference>
<dbReference type="SUPFAM" id="SSF56801">
    <property type="entry name" value="Acetyl-CoA synthetase-like"/>
    <property type="match status" value="1"/>
</dbReference>
<dbReference type="InterPro" id="IPR014031">
    <property type="entry name" value="Ketoacyl_synth_C"/>
</dbReference>
<dbReference type="GO" id="GO:0032259">
    <property type="term" value="P:methylation"/>
    <property type="evidence" value="ECO:0007669"/>
    <property type="project" value="UniProtKB-KW"/>
</dbReference>
<dbReference type="PROSITE" id="PS00606">
    <property type="entry name" value="KS3_1"/>
    <property type="match status" value="1"/>
</dbReference>
<dbReference type="GO" id="GO:0008168">
    <property type="term" value="F:methyltransferase activity"/>
    <property type="evidence" value="ECO:0007669"/>
    <property type="project" value="UniProtKB-KW"/>
</dbReference>
<dbReference type="GO" id="GO:0031177">
    <property type="term" value="F:phosphopantetheine binding"/>
    <property type="evidence" value="ECO:0007669"/>
    <property type="project" value="InterPro"/>
</dbReference>
<dbReference type="Pfam" id="PF08659">
    <property type="entry name" value="KR"/>
    <property type="match status" value="1"/>
</dbReference>
<dbReference type="Pfam" id="PF00501">
    <property type="entry name" value="AMP-binding"/>
    <property type="match status" value="1"/>
</dbReference>
<keyword evidence="3" id="KW-0436">Ligase</keyword>
<dbReference type="SMART" id="SM00822">
    <property type="entry name" value="PKS_KR"/>
    <property type="match status" value="1"/>
</dbReference>
<dbReference type="SUPFAM" id="SSF52777">
    <property type="entry name" value="CoA-dependent acyltransferases"/>
    <property type="match status" value="2"/>
</dbReference>
<proteinExistence type="inferred from homology"/>
<dbReference type="InterPro" id="IPR013120">
    <property type="entry name" value="FAR_NAD-bd"/>
</dbReference>
<dbReference type="InterPro" id="IPR001227">
    <property type="entry name" value="Ac_transferase_dom_sf"/>
</dbReference>
<dbReference type="InterPro" id="IPR042104">
    <property type="entry name" value="PKS_dehydratase_sf"/>
</dbReference>
<evidence type="ECO:0000256" key="10">
    <source>
        <dbReference type="PROSITE-ProRule" id="PRU01363"/>
    </source>
</evidence>
<dbReference type="InterPro" id="IPR000873">
    <property type="entry name" value="AMP-dep_synth/lig_dom"/>
</dbReference>
<dbReference type="Gene3D" id="3.30.559.30">
    <property type="entry name" value="Nonribosomal peptide synthetase, condensation domain"/>
    <property type="match status" value="1"/>
</dbReference>
<dbReference type="Gene3D" id="3.40.50.720">
    <property type="entry name" value="NAD(P)-binding Rossmann-like Domain"/>
    <property type="match status" value="2"/>
</dbReference>
<evidence type="ECO:0000313" key="15">
    <source>
        <dbReference type="EMBL" id="KAK3369911.1"/>
    </source>
</evidence>
<dbReference type="InterPro" id="IPR036736">
    <property type="entry name" value="ACP-like_sf"/>
</dbReference>
<dbReference type="InterPro" id="IPR018201">
    <property type="entry name" value="Ketoacyl_synth_AS"/>
</dbReference>
<sequence>MSSVPEPIAVIGSGCRFPGDSNSPSKLWELLQDPRDPLTPVPKDRFSGDGFYHEDSKYHGHGNARHACFLAGDGTHRRFDARFFGINASEASVLDPQMRLLLETIYEALEAGGQTMEGLQGSDTAVYAGTMLAEYERLMLRDEDTIGLYHGTGTTRALVANRVSYFFDWHGPSLTLDTACSSSLVAVHQAAQQLRTGQSRVAVAAGANLILDPYNFATFSNLNMLSPDGRSRMWDDDVQGYGRGEGVAAVVLKTLSAAVADGDHIECVIREVGANQDGKTPGLTMPSASAQAALIRDCYSRAGLDLTNPDHRPQFFEAHGTGTPVGDPIEAEAIASAFFPAGGEKLDKLYVGSIKSVIGHTEGTAGLAALLKASLAVQHATIPPNLNFRRLNPKVEPFYAHLRVPISPLAWPSSAMRVRRASVNSFGFGGTNCHAIVESYTPPPHPPGDPKETAAGRGNSGVFTPFVLSAASRTALVSYLTIFCKHLQTSSDTINPKDLAYTLHSRRSRLQFSTAVAASSIADLSVKIEDKLKLNDSSLGMRPLLLHEPARPRILGVFTGQGAQWARMGVDLAEKSATCRRVIQALDGRLARLPVADRPSWSLLHELQKDASSSRISQAEFSQPLCTAVQILQVNMLRAAGIEFTAVVGHSSGEIGAAYAVGAISAEDAICIAYYRGMYSHLAKGTKEAQGAMMAVESSIDDIQELCESRHFRGRVSIAAVNSPASLTVSGDRDAVERMQLILEDENKFARLLKVDKAYHSHHMLACSDKYLAALAALNIPARLPQQDQKCAWFSSVHASSNDLLASPHHLDALQSGKYWNDNLTQPVLFMQAIQSAWAANGPFDLAIEVGPHPALKIPALQTVQQMVSDQNSALPYTSLLRRDRPSSIESVADALGYIWSLLGMGHVKLAGYDAFMSGNTAAAPKLVKGLPSYAWDHDTEYWHESRYAKADRFRPGPVHPLLGHTTPDSTPQIARWRNILRPREIPWLRGHRLEEQTVFPAAGYVVLALEAALRVCKRHRAEEVTLVEVLDVELGKALTFDDQRDDAGVEAVFTLSDVGFADSAMTARFTYNAAAAVVPKGIGCLPVRGARPAKSLLLKVPADDFYDSLERLSYQYSGPFKALSSLERRLGFATGSILNLEKMADLLVHPAVLDTAFQATMLARAAPFDGAIWALHVPRAIKSVRFDPALLRQAADGQDTSAFEFDAVQPVGLNVMSGDVDVYLPLNSGAAPQQQEQQTAMIQVQGLKCVPFAAQSAKDDNEMFTTTVWDVASPDAVRASSDFTQASAEQHALAELLDRASLFFLRNLDRQVPADHPARAKGSPLACLFGWATHCLATTTKGPFWRSEWHHDTRERIARACAPYAHVPDVRLLCAIGDNFVAIATGERQAIEVGMQDGLLAQYYQASLGMETYTRVLARVVRQVAHRFPHANVLEVGAGTGGATKAILREIGGAYRSYTFTDVSAGFFGTAQDEFVAARQQRGMAFRVLDINKVPGAQGFQEGSYDVVVASMVLHATDVLEATLRNVRRLLRPGGYLVMLEGLPDTSLRLNAIFGAFPGWWAGEADRRVLSPLVDVAAWDSLLRRTGFGGCDTSTPIVAPHVTPMFVLAAQAVDQRVAMLRDPLGAGKGAGAGAGSDSKLLEDLIIITGEGKGDPPINKLACHAKELLAPFCVGHVAIVASWADLDAYDMVSDRSTVLALSDLVEPFFKNGPSEAAWDNLRSTLQRARTLLWVTHARRSDNPYANMTVGLLRSAPQDIPTLDVQFLDFPSAGAVDARVVAETLLRLRATTMWQREGGDVHLFTTTEPEIVLDEHGQALIPRMVASRELNDRYNSSRRNICKTLSLESSESTVVAVAKNLDTGRYLLTPKPAAPETRRGGLVLRISHSLAKAVRVSESGLLFLALGQHESGDQAVFLSAGLASSAAAWNGFSVSTDIEPGREAEFLSHVSRQLVACNILRDLGRGDTVLVLGGDAELAAVIGWRARNVGVRVVFATQDVECCSNPTWLRVHPSAAERDIRAVLPRGVAVFVDLAGEGSDGRLRALLPPLCRIESWSTLFRAQSMAPWASGTTQVNTRLQDAVNYAHYSLSETEVETRPSPVVSLGGLVEDQSGALAAGSVIDWTAISEVTVKVQPADTQVAFDGYKTYWLAGLSHGLGLSLCEWMVRHGARHVVISSRRPAVDAGWLASMAAAGATVRVFSCDVTRGDDVVKTHAAILASGMPPFGGVAQGAMVLDDVALADMTLDRLLRVTRPKVDGSIHLDRIFHGDRALDFFVFFSSVSAVLGNSGQANYHAANMFLTALASQRARRGLAASVINIGPVLGVGYIAQSDHLDIRRHYGYGQAKMLSETDLHQQFAEAVLAGRRRQPHASNMEITTGLATAGLHDAVQPFWAANPIMSHLVRSSDDADTDRLALNNSNSNAPMLLPVKTRLAQAPTRAAVLAIIRDALLAKMASLYQLPIDTLAAEDPATLHLAQLGTDSLLATELRGWFLKTLQVNIPVLKILSGVTVRELLDVAFEGVPKATLSSIPPRLVVNPCPARSAMEAPTPPDDPKPHHSPEAAEPGLEEDEGDSSTSEYLDECATPMTLPDNSRGSSSSRTRTEKHLGQDAKTGPLRYENAVFGTVYYQKTAKLSFGQTMFWFVLAFLQDKSSLNHTASFRLTGQLRRDDFEQALRAVGQRHEILRACFFEQPDGQPAQGVLETSTIHGDFREIQHEDEVAQVVHELETHSFDMAHGETLKVVLLTLSPTTHFLVVASHSLVVDGTSMRICLGDLMQHYQHQVHASDAQKIPQFLDCAAKQHRTYKTGGYADELRFWRTEFPPGDFPDALPILRLGKLSTRPALTSYNNERADVRFSPPTKALIKALCRRYGVTPFHFHLAVFRAMLARHADDAQADLAIGIADANRSDAGEGEVALDRCMGNFVNLLPLRFRSTPGSARFDALLGETRAKALAGLGNSRVPFQVLLNELGAPRSPTTTPIFQCFVDYRLGQREKMDFADDGRLEMLTFQVSKLAYDVALDIIDDPDGDCLAMLTVRKDLYTRRDAERLVRSYELLVEAFVAHPDMPLDEPDIFDAAELEKAMSFSRGPSRRRTWPETMVHKIDEVMKSRAESDGLAVKWTIHEGVEKAVTYAQLRARVDAISHALLAAGIKIASRVAVLQEPTGDWIASILAVMRLGAAYLPLDQGNPWNRLAAMTRDYRPGLILLDDETEQHVDNLEAPHLERINVSRLATPKTTWTRPAVAATASTVATILYTSGSSGTPKGIVLKHEGFRNWLESTARVYDLGEDEVVLQQSSSSFDMSLIQIFTALCLGGSLYLVPRRLRGDARAISELICTQNITYTFTCTSELSTWFQYGSTAQLARSRWRRAITGGEPGVDALFKPFAALNQPELRLFHAYGPTEISWTATTMELPYRALLKDEPPSYTNNIATGHVLPNYSVYILDAHLNPVPPGVQSEIYIGGPGVAAGYLDKAALTAERFVPDIFATPEQRRRGWATLHRTGDLGRWGDSGELFLEGRIAGDTQVKIRGLRVDLREIERALLEASHGTLTEAVVSVRRRDEASDGLQFLMAHVVFSPTFTEQSEARARLVRTLPSRLGLPRYMCPAVIVPVDRLLQTSTGKLDRRGMAGLPLPESTTSFHHDHYNNSTLTKTETALRYTWEDILSENIKAVPQTPICPTTDFFMVGGTSLLLLELRRRIMARWGVDLSLVDMFRASSLGGMADLISGRVGVGRMDEVGIGVPAALDASLAESQRHATILDALSQDVLPQPALPRAESYGPGTKRSAIVLTGATGYLGRGILSALIADPAVYKIHCLAVRNSRRLQNLSPKVAVYEGDLALPDLGLSPTAAATIFASASLIIHNGADVSYLKPYPSLRKPNLLATKTLAILALPRKIPLHYVSSGGACTFAAAARPTTPIGPTSMSAFTPPKAIPLIPGYAASKWASEAFLENLKRAHPDWPVTIHRPSNISRVDEDPQLDLVFNLQRYAREMRAVPVVRGAGVSGVLDCVGLDVVVRGILSTFDTTSPEEANKEKKETVRFIHHLGGIELPMHDLRSWIRDDDTSVTGEIAEVPLAEWVCDAEGRGLHPALAAFLRTFDGRGELVFPSLVKG</sequence>
<dbReference type="InterPro" id="IPR057326">
    <property type="entry name" value="KR_dom"/>
</dbReference>
<dbReference type="InterPro" id="IPR016036">
    <property type="entry name" value="Malonyl_transacylase_ACP-bd"/>
</dbReference>
<keyword evidence="2" id="KW-0597">Phosphoprotein</keyword>
<evidence type="ECO:0000259" key="12">
    <source>
        <dbReference type="PROSITE" id="PS50075"/>
    </source>
</evidence>
<dbReference type="InterPro" id="IPR023213">
    <property type="entry name" value="CAT-like_dom_sf"/>
</dbReference>
<keyword evidence="4" id="KW-0489">Methyltransferase</keyword>
<name>A0AAE0N3W9_9PEZI</name>
<feature type="domain" description="Carrier" evidence="12">
    <location>
        <begin position="3648"/>
        <end position="3730"/>
    </location>
</feature>
<feature type="domain" description="Carrier" evidence="12">
    <location>
        <begin position="2441"/>
        <end position="2522"/>
    </location>
</feature>
<dbReference type="InterPro" id="IPR032821">
    <property type="entry name" value="PKS_assoc"/>
</dbReference>
<evidence type="ECO:0000256" key="6">
    <source>
        <dbReference type="ARBA" id="ARBA00022737"/>
    </source>
</evidence>
<evidence type="ECO:0000313" key="16">
    <source>
        <dbReference type="Proteomes" id="UP001285441"/>
    </source>
</evidence>
<dbReference type="CDD" id="cd02440">
    <property type="entry name" value="AdoMet_MTases"/>
    <property type="match status" value="1"/>
</dbReference>
<dbReference type="Gene3D" id="3.40.47.10">
    <property type="match status" value="1"/>
</dbReference>
<dbReference type="InterPro" id="IPR049551">
    <property type="entry name" value="PKS_DH_C"/>
</dbReference>
<dbReference type="SUPFAM" id="SSF55048">
    <property type="entry name" value="Probable ACP-binding domain of malonyl-CoA ACP transacylase"/>
    <property type="match status" value="1"/>
</dbReference>
<dbReference type="Gene3D" id="3.40.50.150">
    <property type="entry name" value="Vaccinia Virus protein VP39"/>
    <property type="match status" value="1"/>
</dbReference>
<keyword evidence="16" id="KW-1185">Reference proteome</keyword>
<dbReference type="EMBL" id="JAULSW010000009">
    <property type="protein sequence ID" value="KAK3369911.1"/>
    <property type="molecule type" value="Genomic_DNA"/>
</dbReference>
<dbReference type="InterPro" id="IPR042099">
    <property type="entry name" value="ANL_N_sf"/>
</dbReference>
<evidence type="ECO:0000256" key="3">
    <source>
        <dbReference type="ARBA" id="ARBA00022598"/>
    </source>
</evidence>
<dbReference type="CDD" id="cd19532">
    <property type="entry name" value="C_PKS-NRPS"/>
    <property type="match status" value="1"/>
</dbReference>
<dbReference type="Pfam" id="PF21089">
    <property type="entry name" value="PKS_DH_N"/>
    <property type="match status" value="1"/>
</dbReference>
<feature type="compositionally biased region" description="Basic and acidic residues" evidence="11">
    <location>
        <begin position="2552"/>
        <end position="2561"/>
    </location>
</feature>
<protein>
    <submittedName>
        <fullName evidence="15">AMP-binding enzyme</fullName>
    </submittedName>
</protein>
<feature type="active site" description="Proton donor; for dehydratase activity" evidence="10">
    <location>
        <position position="1155"/>
    </location>
</feature>
<dbReference type="SMART" id="SM00823">
    <property type="entry name" value="PKS_PP"/>
    <property type="match status" value="2"/>
</dbReference>
<keyword evidence="1" id="KW-0596">Phosphopantetheine</keyword>
<dbReference type="GO" id="GO:0006633">
    <property type="term" value="P:fatty acid biosynthetic process"/>
    <property type="evidence" value="ECO:0007669"/>
    <property type="project" value="InterPro"/>
</dbReference>
<comment type="similarity">
    <text evidence="9">In the C-terminal section; belongs to the NRP synthetase family.</text>
</comment>
<dbReference type="NCBIfam" id="TIGR01733">
    <property type="entry name" value="AA-adenyl-dom"/>
    <property type="match status" value="1"/>
</dbReference>
<dbReference type="Gene3D" id="3.40.50.12780">
    <property type="entry name" value="N-terminal domain of ligase-like"/>
    <property type="match status" value="1"/>
</dbReference>
<feature type="region of interest" description="C-terminal hotdog fold" evidence="10">
    <location>
        <begin position="1098"/>
        <end position="1259"/>
    </location>
</feature>
<evidence type="ECO:0000259" key="14">
    <source>
        <dbReference type="PROSITE" id="PS52019"/>
    </source>
</evidence>
<dbReference type="Proteomes" id="UP001285441">
    <property type="component" value="Unassembled WGS sequence"/>
</dbReference>
<evidence type="ECO:0000256" key="11">
    <source>
        <dbReference type="SAM" id="MobiDB-lite"/>
    </source>
</evidence>
<dbReference type="InterPro" id="IPR029063">
    <property type="entry name" value="SAM-dependent_MTases_sf"/>
</dbReference>
<dbReference type="InterPro" id="IPR049900">
    <property type="entry name" value="PKS_mFAS_DH"/>
</dbReference>
<dbReference type="SUPFAM" id="SSF52151">
    <property type="entry name" value="FabD/lysophospholipase-like"/>
    <property type="match status" value="1"/>
</dbReference>
<evidence type="ECO:0000256" key="9">
    <source>
        <dbReference type="ARBA" id="ARBA00029443"/>
    </source>
</evidence>
<dbReference type="GO" id="GO:0016874">
    <property type="term" value="F:ligase activity"/>
    <property type="evidence" value="ECO:0007669"/>
    <property type="project" value="UniProtKB-KW"/>
</dbReference>
<dbReference type="Gene3D" id="3.30.300.30">
    <property type="match status" value="1"/>
</dbReference>
<reference evidence="15" key="2">
    <citation type="submission" date="2023-06" db="EMBL/GenBank/DDBJ databases">
        <authorList>
            <consortium name="Lawrence Berkeley National Laboratory"/>
            <person name="Haridas S."/>
            <person name="Hensen N."/>
            <person name="Bonometti L."/>
            <person name="Westerberg I."/>
            <person name="Brannstrom I.O."/>
            <person name="Guillou S."/>
            <person name="Cros-Aarteil S."/>
            <person name="Calhoun S."/>
            <person name="Kuo A."/>
            <person name="Mondo S."/>
            <person name="Pangilinan J."/>
            <person name="Riley R."/>
            <person name="LaButti K."/>
            <person name="Andreopoulos B."/>
            <person name="Lipzen A."/>
            <person name="Chen C."/>
            <person name="Yanf M."/>
            <person name="Daum C."/>
            <person name="Ng V."/>
            <person name="Clum A."/>
            <person name="Steindorff A."/>
            <person name="Ohm R."/>
            <person name="Martin F."/>
            <person name="Silar P."/>
            <person name="Natvig D."/>
            <person name="Lalanne C."/>
            <person name="Gautier V."/>
            <person name="Ament-velasquez S.L."/>
            <person name="Kruys A."/>
            <person name="Hutchinson M.I."/>
            <person name="Powell A.J."/>
            <person name="Barry K."/>
            <person name="Miller A.N."/>
            <person name="Grigoriev I.V."/>
            <person name="Debuchy R."/>
            <person name="Gladieux P."/>
            <person name="Thoren M.H."/>
            <person name="Johannesson H."/>
        </authorList>
    </citation>
    <scope>NUCLEOTIDE SEQUENCE</scope>
    <source>
        <strain evidence="15">CBS 232.78</strain>
    </source>
</reference>
<dbReference type="Pfam" id="PF00109">
    <property type="entry name" value="ketoacyl-synt"/>
    <property type="match status" value="1"/>
</dbReference>
<dbReference type="Pfam" id="PF00550">
    <property type="entry name" value="PP-binding"/>
    <property type="match status" value="2"/>
</dbReference>
<evidence type="ECO:0000256" key="8">
    <source>
        <dbReference type="ARBA" id="ARBA00023268"/>
    </source>
</evidence>
<dbReference type="SMART" id="SM00827">
    <property type="entry name" value="PKS_AT"/>
    <property type="match status" value="1"/>
</dbReference>
<keyword evidence="5" id="KW-0808">Transferase</keyword>
<dbReference type="PROSITE" id="PS50075">
    <property type="entry name" value="CARRIER"/>
    <property type="match status" value="2"/>
</dbReference>
<feature type="domain" description="Ketosynthase family 3 (KS3)" evidence="13">
    <location>
        <begin position="5"/>
        <end position="439"/>
    </location>
</feature>
<dbReference type="InterPro" id="IPR020841">
    <property type="entry name" value="PKS_Beta-ketoAc_synthase_dom"/>
</dbReference>
<keyword evidence="6" id="KW-0677">Repeat</keyword>
<dbReference type="GO" id="GO:0016491">
    <property type="term" value="F:oxidoreductase activity"/>
    <property type="evidence" value="ECO:0007669"/>
    <property type="project" value="UniProtKB-KW"/>
</dbReference>
<dbReference type="Pfam" id="PF14765">
    <property type="entry name" value="PS-DH"/>
    <property type="match status" value="1"/>
</dbReference>
<dbReference type="InterPro" id="IPR050091">
    <property type="entry name" value="PKS_NRPS_Biosynth_Enz"/>
</dbReference>
<dbReference type="InterPro" id="IPR020807">
    <property type="entry name" value="PKS_DH"/>
</dbReference>
<evidence type="ECO:0000256" key="1">
    <source>
        <dbReference type="ARBA" id="ARBA00022450"/>
    </source>
</evidence>
<gene>
    <name evidence="15" type="ORF">B0H63DRAFT_440198</name>
</gene>
<dbReference type="SUPFAM" id="SSF53335">
    <property type="entry name" value="S-adenosyl-L-methionine-dependent methyltransferases"/>
    <property type="match status" value="1"/>
</dbReference>
<dbReference type="Pfam" id="PF16197">
    <property type="entry name" value="KAsynt_C_assoc"/>
    <property type="match status" value="1"/>
</dbReference>
<dbReference type="InterPro" id="IPR020845">
    <property type="entry name" value="AMP-binding_CS"/>
</dbReference>
<dbReference type="GO" id="GO:0004312">
    <property type="term" value="F:fatty acid synthase activity"/>
    <property type="evidence" value="ECO:0007669"/>
    <property type="project" value="TreeGrafter"/>
</dbReference>
<dbReference type="SUPFAM" id="SSF47336">
    <property type="entry name" value="ACP-like"/>
    <property type="match status" value="2"/>
</dbReference>
<evidence type="ECO:0000256" key="4">
    <source>
        <dbReference type="ARBA" id="ARBA00022603"/>
    </source>
</evidence>
<dbReference type="Pfam" id="PF00698">
    <property type="entry name" value="Acyl_transf_1"/>
    <property type="match status" value="1"/>
</dbReference>
<evidence type="ECO:0000259" key="13">
    <source>
        <dbReference type="PROSITE" id="PS52004"/>
    </source>
</evidence>
<keyword evidence="8" id="KW-0511">Multifunctional enzyme</keyword>
<dbReference type="InterPro" id="IPR014043">
    <property type="entry name" value="Acyl_transferase_dom"/>
</dbReference>
<feature type="region of interest" description="Disordered" evidence="11">
    <location>
        <begin position="2540"/>
        <end position="2612"/>
    </location>
</feature>
<dbReference type="GO" id="GO:0004315">
    <property type="term" value="F:3-oxoacyl-[acyl-carrier-protein] synthase activity"/>
    <property type="evidence" value="ECO:0007669"/>
    <property type="project" value="InterPro"/>
</dbReference>
<dbReference type="PANTHER" id="PTHR43775:SF20">
    <property type="entry name" value="HYBRID PKS-NRPS SYNTHETASE APDA"/>
    <property type="match status" value="1"/>
</dbReference>
<dbReference type="GO" id="GO:0009403">
    <property type="term" value="P:toxin biosynthetic process"/>
    <property type="evidence" value="ECO:0007669"/>
    <property type="project" value="UniProtKB-ARBA"/>
</dbReference>
<dbReference type="PANTHER" id="PTHR43775">
    <property type="entry name" value="FATTY ACID SYNTHASE"/>
    <property type="match status" value="1"/>
</dbReference>
<dbReference type="SMART" id="SM00825">
    <property type="entry name" value="PKS_KS"/>
    <property type="match status" value="1"/>
</dbReference>
<dbReference type="InterPro" id="IPR013217">
    <property type="entry name" value="Methyltransf_12"/>
</dbReference>
<organism evidence="15 16">
    <name type="scientific">Podospora didyma</name>
    <dbReference type="NCBI Taxonomy" id="330526"/>
    <lineage>
        <taxon>Eukaryota</taxon>
        <taxon>Fungi</taxon>
        <taxon>Dikarya</taxon>
        <taxon>Ascomycota</taxon>
        <taxon>Pezizomycotina</taxon>
        <taxon>Sordariomycetes</taxon>
        <taxon>Sordariomycetidae</taxon>
        <taxon>Sordariales</taxon>
        <taxon>Podosporaceae</taxon>
        <taxon>Podospora</taxon>
    </lineage>
</organism>
<dbReference type="SMART" id="SM00826">
    <property type="entry name" value="PKS_DH"/>
    <property type="match status" value="1"/>
</dbReference>
<dbReference type="Gene3D" id="3.40.366.10">
    <property type="entry name" value="Malonyl-Coenzyme A Acyl Carrier Protein, domain 2"/>
    <property type="match status" value="1"/>
</dbReference>
<dbReference type="Gene3D" id="3.30.559.10">
    <property type="entry name" value="Chloramphenicol acetyltransferase-like domain"/>
    <property type="match status" value="1"/>
</dbReference>
<dbReference type="Pfam" id="PF07993">
    <property type="entry name" value="NAD_binding_4"/>
    <property type="match status" value="1"/>
</dbReference>
<dbReference type="PROSITE" id="PS52004">
    <property type="entry name" value="KS3_2"/>
    <property type="match status" value="1"/>
</dbReference>
<feature type="region of interest" description="N-terminal hotdog fold" evidence="10">
    <location>
        <begin position="960"/>
        <end position="1085"/>
    </location>
</feature>
<dbReference type="InterPro" id="IPR010071">
    <property type="entry name" value="AA_adenyl_dom"/>
</dbReference>
<dbReference type="PROSITE" id="PS52019">
    <property type="entry name" value="PKS_MFAS_DH"/>
    <property type="match status" value="1"/>
</dbReference>